<keyword evidence="4" id="KW-0769">Symport</keyword>
<dbReference type="GO" id="GO:0015293">
    <property type="term" value="F:symporter activity"/>
    <property type="evidence" value="ECO:0007669"/>
    <property type="project" value="UniProtKB-KW"/>
</dbReference>
<dbReference type="PANTHER" id="PTHR11706:SF33">
    <property type="entry name" value="NATURAL RESISTANCE-ASSOCIATED MACROPHAGE PROTEIN 2"/>
    <property type="match status" value="1"/>
</dbReference>
<evidence type="ECO:0000313" key="9">
    <source>
        <dbReference type="Proteomes" id="UP000032544"/>
    </source>
</evidence>
<keyword evidence="6 7" id="KW-0472">Membrane</keyword>
<dbReference type="GO" id="GO:0034755">
    <property type="term" value="P:iron ion transmembrane transport"/>
    <property type="evidence" value="ECO:0007669"/>
    <property type="project" value="TreeGrafter"/>
</dbReference>
<keyword evidence="9" id="KW-1185">Reference proteome</keyword>
<evidence type="ECO:0000256" key="5">
    <source>
        <dbReference type="ARBA" id="ARBA00022989"/>
    </source>
</evidence>
<keyword evidence="5 7" id="KW-1133">Transmembrane helix</keyword>
<dbReference type="Proteomes" id="UP000032544">
    <property type="component" value="Unassembled WGS sequence"/>
</dbReference>
<proteinExistence type="predicted"/>
<dbReference type="PANTHER" id="PTHR11706">
    <property type="entry name" value="SOLUTE CARRIER PROTEIN FAMILY 11 MEMBER"/>
    <property type="match status" value="1"/>
</dbReference>
<dbReference type="PATRIC" id="fig|1544798.3.peg.3724"/>
<dbReference type="Pfam" id="PF01566">
    <property type="entry name" value="Nramp"/>
    <property type="match status" value="1"/>
</dbReference>
<dbReference type="InterPro" id="IPR001046">
    <property type="entry name" value="NRAMP_fam"/>
</dbReference>
<dbReference type="OrthoDB" id="9787548at2"/>
<evidence type="ECO:0000256" key="1">
    <source>
        <dbReference type="ARBA" id="ARBA00004141"/>
    </source>
</evidence>
<dbReference type="STRING" id="1544798.LH29_17785"/>
<organism evidence="8 9">
    <name type="scientific">Draconibacterium sediminis</name>
    <dbReference type="NCBI Taxonomy" id="1544798"/>
    <lineage>
        <taxon>Bacteria</taxon>
        <taxon>Pseudomonadati</taxon>
        <taxon>Bacteroidota</taxon>
        <taxon>Bacteroidia</taxon>
        <taxon>Marinilabiliales</taxon>
        <taxon>Prolixibacteraceae</taxon>
        <taxon>Draconibacterium</taxon>
    </lineage>
</organism>
<dbReference type="GO" id="GO:0005886">
    <property type="term" value="C:plasma membrane"/>
    <property type="evidence" value="ECO:0007669"/>
    <property type="project" value="TreeGrafter"/>
</dbReference>
<evidence type="ECO:0000313" key="8">
    <source>
        <dbReference type="EMBL" id="KJF42423.1"/>
    </source>
</evidence>
<feature type="transmembrane region" description="Helical" evidence="7">
    <location>
        <begin position="143"/>
        <end position="166"/>
    </location>
</feature>
<feature type="transmembrane region" description="Helical" evidence="7">
    <location>
        <begin position="373"/>
        <end position="391"/>
    </location>
</feature>
<reference evidence="8 9" key="1">
    <citation type="submission" date="2014-09" db="EMBL/GenBank/DDBJ databases">
        <title>Draft Genome Sequence of Draconibacterium sp. JN14CK-3.</title>
        <authorList>
            <person name="Dong C."/>
            <person name="Lai Q."/>
            <person name="Shao Z."/>
        </authorList>
    </citation>
    <scope>NUCLEOTIDE SEQUENCE [LARGE SCALE GENOMIC DNA]</scope>
    <source>
        <strain evidence="8 9">JN14CK-3</strain>
    </source>
</reference>
<feature type="transmembrane region" description="Helical" evidence="7">
    <location>
        <begin position="338"/>
        <end position="361"/>
    </location>
</feature>
<evidence type="ECO:0000256" key="6">
    <source>
        <dbReference type="ARBA" id="ARBA00023136"/>
    </source>
</evidence>
<name>A0A0D8J9G5_9BACT</name>
<sequence>MSTKKRILNILFWSVVSAAFIGPGTITTAAKSGAALGTDLLWALLFSTFACLLLQEAAARLTIISGLNLGQAIVHQFEKSKAKLPILILVLGAIVVGAAAYEMGNLLGAVAGFRLIFELPAWMLVLIIGGVAALILNIPSLKIISTIMGFVVVLMGIGFLITAFLIRPELNALLKGTFVPRFPSTNAAGLLVLGLIGTTIVPYNLFLGSGISSQKQSVKEMRFGLAVAILLGGLFSMAVLIVGTAVLTEFSFENLSLALQQKVGPAGKYLLGFGLFAAGFTSSVTAPLAAAITLKSLFGNKYPEKWQANSLNFKLGWFVVLLTGIGFAVVNVKPIPAIILAQALNGFLLPFVSIFLFIVINNKAITGTKTNPTPLNVLMLIVIFATLILGLNSATKAFYSVFLPMLTPGNGVLWGIGIVAIMISAWVWFKGQKK</sequence>
<keyword evidence="2" id="KW-0813">Transport</keyword>
<comment type="caution">
    <text evidence="8">The sequence shown here is derived from an EMBL/GenBank/DDBJ whole genome shotgun (WGS) entry which is preliminary data.</text>
</comment>
<comment type="subcellular location">
    <subcellularLocation>
        <location evidence="1">Membrane</location>
        <topology evidence="1">Multi-pass membrane protein</topology>
    </subcellularLocation>
</comment>
<gene>
    <name evidence="8" type="ORF">LH29_17785</name>
</gene>
<keyword evidence="3 7" id="KW-0812">Transmembrane</keyword>
<evidence type="ECO:0000256" key="2">
    <source>
        <dbReference type="ARBA" id="ARBA00022448"/>
    </source>
</evidence>
<feature type="transmembrane region" description="Helical" evidence="7">
    <location>
        <begin position="315"/>
        <end position="332"/>
    </location>
</feature>
<evidence type="ECO:0000256" key="3">
    <source>
        <dbReference type="ARBA" id="ARBA00022692"/>
    </source>
</evidence>
<feature type="transmembrane region" description="Helical" evidence="7">
    <location>
        <begin position="113"/>
        <end position="136"/>
    </location>
</feature>
<feature type="transmembrane region" description="Helical" evidence="7">
    <location>
        <begin position="223"/>
        <end position="247"/>
    </location>
</feature>
<evidence type="ECO:0008006" key="10">
    <source>
        <dbReference type="Google" id="ProtNLM"/>
    </source>
</evidence>
<dbReference type="RefSeq" id="WP_045032099.1">
    <property type="nucleotide sequence ID" value="NZ_JRHC01000005.1"/>
</dbReference>
<dbReference type="EMBL" id="JRHC01000005">
    <property type="protein sequence ID" value="KJF42423.1"/>
    <property type="molecule type" value="Genomic_DNA"/>
</dbReference>
<dbReference type="GO" id="GO:0015086">
    <property type="term" value="F:cadmium ion transmembrane transporter activity"/>
    <property type="evidence" value="ECO:0007669"/>
    <property type="project" value="TreeGrafter"/>
</dbReference>
<feature type="transmembrane region" description="Helical" evidence="7">
    <location>
        <begin position="84"/>
        <end position="101"/>
    </location>
</feature>
<feature type="transmembrane region" description="Helical" evidence="7">
    <location>
        <begin position="411"/>
        <end position="429"/>
    </location>
</feature>
<evidence type="ECO:0000256" key="4">
    <source>
        <dbReference type="ARBA" id="ARBA00022847"/>
    </source>
</evidence>
<dbReference type="AlphaFoldDB" id="A0A0D8J9G5"/>
<accession>A0A0D8J9G5</accession>
<feature type="transmembrane region" description="Helical" evidence="7">
    <location>
        <begin position="269"/>
        <end position="294"/>
    </location>
</feature>
<protein>
    <recommendedName>
        <fullName evidence="10">Manganese transporter</fullName>
    </recommendedName>
</protein>
<evidence type="ECO:0000256" key="7">
    <source>
        <dbReference type="SAM" id="Phobius"/>
    </source>
</evidence>
<feature type="transmembrane region" description="Helical" evidence="7">
    <location>
        <begin position="40"/>
        <end position="63"/>
    </location>
</feature>
<feature type="transmembrane region" description="Helical" evidence="7">
    <location>
        <begin position="186"/>
        <end position="211"/>
    </location>
</feature>
<dbReference type="PRINTS" id="PR00447">
    <property type="entry name" value="NATRESASSCMP"/>
</dbReference>
<dbReference type="GO" id="GO:0005384">
    <property type="term" value="F:manganese ion transmembrane transporter activity"/>
    <property type="evidence" value="ECO:0007669"/>
    <property type="project" value="TreeGrafter"/>
</dbReference>